<dbReference type="eggNOG" id="ENOG50340QP">
    <property type="taxonomic scope" value="Bacteria"/>
</dbReference>
<sequence>MQIYTNNRKTEQLVGQLEVKKLLNYFEQLHEPVILREIRKKFPDMKHLDKHLDFLIDNGFISRKDRRYYFRLEITKEYPLNKEINDFIQEYATKFSREELLVWLGENFWSDEVDKVLAVDFPMPTRERLDSKNVRLVTINRGGELPETLPNYFEHIDQPALFPNLAKLIGDVHAEFFTNQLELILERVISGKKPRRDSIFLQSLLTSQTITSDPDWQVIVPVFENVPSVPFPAEMTKDLQFFFARQLADSLLKEQKSFTYLIKKRS</sequence>
<gene>
    <name evidence="2" type="ORF">I592_01416</name>
    <name evidence="1" type="ORF">UKC_02550</name>
</gene>
<evidence type="ECO:0000313" key="3">
    <source>
        <dbReference type="Proteomes" id="UP000013750"/>
    </source>
</evidence>
<dbReference type="InterPro" id="IPR014924">
    <property type="entry name" value="DUF1803"/>
</dbReference>
<evidence type="ECO:0000313" key="2">
    <source>
        <dbReference type="EMBL" id="EOW82115.1"/>
    </source>
</evidence>
<dbReference type="EMBL" id="ASWH01000001">
    <property type="protein sequence ID" value="EOW82115.1"/>
    <property type="molecule type" value="Genomic_DNA"/>
</dbReference>
<dbReference type="Pfam" id="PF08820">
    <property type="entry name" value="DUF1803"/>
    <property type="match status" value="1"/>
</dbReference>
<organism evidence="1 3">
    <name type="scientific">Enterococcus gilvus ATCC BAA-350</name>
    <dbReference type="NCBI Taxonomy" id="1158614"/>
    <lineage>
        <taxon>Bacteria</taxon>
        <taxon>Bacillati</taxon>
        <taxon>Bacillota</taxon>
        <taxon>Bacilli</taxon>
        <taxon>Lactobacillales</taxon>
        <taxon>Enterococcaceae</taxon>
        <taxon>Enterococcus</taxon>
    </lineage>
</organism>
<keyword evidence="4" id="KW-1185">Reference proteome</keyword>
<dbReference type="OrthoDB" id="2178857at2"/>
<proteinExistence type="predicted"/>
<evidence type="ECO:0000313" key="1">
    <source>
        <dbReference type="EMBL" id="EOI55342.1"/>
    </source>
</evidence>
<reference evidence="2 4" key="2">
    <citation type="submission" date="2013-03" db="EMBL/GenBank/DDBJ databases">
        <title>The Genome Sequence of Enterococcus gilvus ATCC BAA-350 (PacBio/Illumina hybrid assembly).</title>
        <authorList>
            <consortium name="The Broad Institute Genomics Platform"/>
            <consortium name="The Broad Institute Genome Sequencing Center for Infectious Disease"/>
            <person name="Earl A."/>
            <person name="Russ C."/>
            <person name="Gilmore M."/>
            <person name="Surin D."/>
            <person name="Walker B."/>
            <person name="Young S."/>
            <person name="Zeng Q."/>
            <person name="Gargeya S."/>
            <person name="Fitzgerald M."/>
            <person name="Haas B."/>
            <person name="Abouelleil A."/>
            <person name="Allen A.W."/>
            <person name="Alvarado L."/>
            <person name="Arachchi H.M."/>
            <person name="Berlin A.M."/>
            <person name="Chapman S.B."/>
            <person name="Gainer-Dewar J."/>
            <person name="Goldberg J."/>
            <person name="Griggs A."/>
            <person name="Gujja S."/>
            <person name="Hansen M."/>
            <person name="Howarth C."/>
            <person name="Imamovic A."/>
            <person name="Ireland A."/>
            <person name="Larimer J."/>
            <person name="McCowan C."/>
            <person name="Murphy C."/>
            <person name="Pearson M."/>
            <person name="Poon T.W."/>
            <person name="Priest M."/>
            <person name="Roberts A."/>
            <person name="Saif S."/>
            <person name="Shea T."/>
            <person name="Sisk P."/>
            <person name="Sykes S."/>
            <person name="Wortman J."/>
            <person name="Nusbaum C."/>
            <person name="Birren B."/>
        </authorList>
    </citation>
    <scope>NUCLEOTIDE SEQUENCE [LARGE SCALE GENOMIC DNA]</scope>
    <source>
        <strain evidence="2 4">ATCC BAA-350</strain>
    </source>
</reference>
<name>R2XZ71_9ENTE</name>
<dbReference type="AlphaFoldDB" id="R2XZ71"/>
<dbReference type="PATRIC" id="fig|1158614.3.peg.2542"/>
<dbReference type="Proteomes" id="UP000013750">
    <property type="component" value="Unassembled WGS sequence"/>
</dbReference>
<dbReference type="HOGENOM" id="CLU_078464_0_0_9"/>
<dbReference type="EMBL" id="AJDQ01000008">
    <property type="protein sequence ID" value="EOI55342.1"/>
    <property type="molecule type" value="Genomic_DNA"/>
</dbReference>
<reference evidence="1 3" key="1">
    <citation type="submission" date="2013-02" db="EMBL/GenBank/DDBJ databases">
        <title>The Genome Sequence of Enterococcus gilvus ATCC BAA-350.</title>
        <authorList>
            <consortium name="The Broad Institute Genome Sequencing Platform"/>
            <consortium name="The Broad Institute Genome Sequencing Center for Infectious Disease"/>
            <person name="Earl A.M."/>
            <person name="Gilmore M.S."/>
            <person name="Lebreton F."/>
            <person name="Walker B."/>
            <person name="Young S.K."/>
            <person name="Zeng Q."/>
            <person name="Gargeya S."/>
            <person name="Fitzgerald M."/>
            <person name="Haas B."/>
            <person name="Abouelleil A."/>
            <person name="Alvarado L."/>
            <person name="Arachchi H.M."/>
            <person name="Berlin A.M."/>
            <person name="Chapman S.B."/>
            <person name="Dewar J."/>
            <person name="Goldberg J."/>
            <person name="Griggs A."/>
            <person name="Gujja S."/>
            <person name="Hansen M."/>
            <person name="Howarth C."/>
            <person name="Imamovic A."/>
            <person name="Larimer J."/>
            <person name="McCowan C."/>
            <person name="Murphy C."/>
            <person name="Neiman D."/>
            <person name="Pearson M."/>
            <person name="Priest M."/>
            <person name="Roberts A."/>
            <person name="Saif S."/>
            <person name="Shea T."/>
            <person name="Sisk P."/>
            <person name="Sykes S."/>
            <person name="Wortman J."/>
            <person name="Nusbaum C."/>
            <person name="Birren B."/>
        </authorList>
    </citation>
    <scope>NUCLEOTIDE SEQUENCE [LARGE SCALE GENOMIC DNA]</scope>
    <source>
        <strain evidence="1 3">ATCC BAA-350</strain>
    </source>
</reference>
<dbReference type="RefSeq" id="WP_010780923.1">
    <property type="nucleotide sequence ID" value="NZ_ASWH01000001.1"/>
</dbReference>
<dbReference type="Proteomes" id="UP000014160">
    <property type="component" value="Unassembled WGS sequence"/>
</dbReference>
<accession>R2XZ71</accession>
<evidence type="ECO:0000313" key="4">
    <source>
        <dbReference type="Proteomes" id="UP000014160"/>
    </source>
</evidence>
<protein>
    <recommendedName>
        <fullName evidence="5">DUF1803 domain-containing protein</fullName>
    </recommendedName>
</protein>
<comment type="caution">
    <text evidence="1">The sequence shown here is derived from an EMBL/GenBank/DDBJ whole genome shotgun (WGS) entry which is preliminary data.</text>
</comment>
<evidence type="ECO:0008006" key="5">
    <source>
        <dbReference type="Google" id="ProtNLM"/>
    </source>
</evidence>